<dbReference type="Gene3D" id="3.40.109.10">
    <property type="entry name" value="NADH Oxidase"/>
    <property type="match status" value="1"/>
</dbReference>
<dbReference type="CDD" id="cd02139">
    <property type="entry name" value="nitroreductase"/>
    <property type="match status" value="1"/>
</dbReference>
<dbReference type="InterPro" id="IPR029479">
    <property type="entry name" value="Nitroreductase"/>
</dbReference>
<reference evidence="4" key="1">
    <citation type="journal article" date="2014" name="Front. Microbiol.">
        <title>High frequency of phylogenetically diverse reductive dehalogenase-homologous genes in deep subseafloor sedimentary metagenomes.</title>
        <authorList>
            <person name="Kawai M."/>
            <person name="Futagami T."/>
            <person name="Toyoda A."/>
            <person name="Takaki Y."/>
            <person name="Nishi S."/>
            <person name="Hori S."/>
            <person name="Arai W."/>
            <person name="Tsubouchi T."/>
            <person name="Morono Y."/>
            <person name="Uchiyama I."/>
            <person name="Ito T."/>
            <person name="Fujiyama A."/>
            <person name="Inagaki F."/>
            <person name="Takami H."/>
        </authorList>
    </citation>
    <scope>NUCLEOTIDE SEQUENCE</scope>
    <source>
        <strain evidence="4">Expedition CK06-06</strain>
    </source>
</reference>
<dbReference type="PANTHER" id="PTHR43673:SF10">
    <property type="entry name" value="NADH DEHYDROGENASE_NAD(P)H NITROREDUCTASE XCC3605-RELATED"/>
    <property type="match status" value="1"/>
</dbReference>
<proteinExistence type="inferred from homology"/>
<dbReference type="SUPFAM" id="SSF55469">
    <property type="entry name" value="FMN-dependent nitroreductase-like"/>
    <property type="match status" value="1"/>
</dbReference>
<feature type="non-terminal residue" evidence="4">
    <location>
        <position position="1"/>
    </location>
</feature>
<dbReference type="InterPro" id="IPR000415">
    <property type="entry name" value="Nitroreductase-like"/>
</dbReference>
<name>X1NPK5_9ZZZZ</name>
<gene>
    <name evidence="4" type="ORF">S06H3_29361</name>
</gene>
<protein>
    <recommendedName>
        <fullName evidence="3">Nitroreductase domain-containing protein</fullName>
    </recommendedName>
</protein>
<keyword evidence="2" id="KW-0560">Oxidoreductase</keyword>
<organism evidence="4">
    <name type="scientific">marine sediment metagenome</name>
    <dbReference type="NCBI Taxonomy" id="412755"/>
    <lineage>
        <taxon>unclassified sequences</taxon>
        <taxon>metagenomes</taxon>
        <taxon>ecological metagenomes</taxon>
    </lineage>
</organism>
<dbReference type="EMBL" id="BARV01017198">
    <property type="protein sequence ID" value="GAI20604.1"/>
    <property type="molecule type" value="Genomic_DNA"/>
</dbReference>
<dbReference type="Pfam" id="PF00881">
    <property type="entry name" value="Nitroreductase"/>
    <property type="match status" value="1"/>
</dbReference>
<dbReference type="GO" id="GO:0016491">
    <property type="term" value="F:oxidoreductase activity"/>
    <property type="evidence" value="ECO:0007669"/>
    <property type="project" value="UniProtKB-KW"/>
</dbReference>
<evidence type="ECO:0000256" key="1">
    <source>
        <dbReference type="ARBA" id="ARBA00007118"/>
    </source>
</evidence>
<evidence type="ECO:0000256" key="2">
    <source>
        <dbReference type="ARBA" id="ARBA00023002"/>
    </source>
</evidence>
<accession>X1NPK5</accession>
<evidence type="ECO:0000259" key="3">
    <source>
        <dbReference type="Pfam" id="PF00881"/>
    </source>
</evidence>
<dbReference type="PANTHER" id="PTHR43673">
    <property type="entry name" value="NAD(P)H NITROREDUCTASE YDGI-RELATED"/>
    <property type="match status" value="1"/>
</dbReference>
<sequence>AVRNYQTKDVEEDKLKRVLGAARWAPSAYNRQEWRFVIVRDSSTRQKLTKTAHGQEFVGQAPVVIAACATDTSRIMPCGQVAYPIELAIAIDHMTLKAVEEGLGSCWIGDFEEDEVKKILDIPDQIRVVILLPLGYPVQAVSPSLPKKRKKLNEIVTYDKWR</sequence>
<feature type="domain" description="Nitroreductase" evidence="3">
    <location>
        <begin position="52"/>
        <end position="136"/>
    </location>
</feature>
<evidence type="ECO:0000313" key="4">
    <source>
        <dbReference type="EMBL" id="GAI20604.1"/>
    </source>
</evidence>
<comment type="caution">
    <text evidence="4">The sequence shown here is derived from an EMBL/GenBank/DDBJ whole genome shotgun (WGS) entry which is preliminary data.</text>
</comment>
<comment type="similarity">
    <text evidence="1">Belongs to the nitroreductase family.</text>
</comment>
<dbReference type="AlphaFoldDB" id="X1NPK5"/>